<dbReference type="GeneID" id="110782983"/>
<feature type="domain" description="ZF-HD dimerization-type" evidence="11">
    <location>
        <begin position="64"/>
        <end position="115"/>
    </location>
</feature>
<protein>
    <submittedName>
        <fullName evidence="13">Zinc-finger homeodomain protein 8-like</fullName>
    </submittedName>
</protein>
<evidence type="ECO:0000256" key="4">
    <source>
        <dbReference type="ARBA" id="ARBA00022833"/>
    </source>
</evidence>
<dbReference type="NCBIfam" id="TIGR01566">
    <property type="entry name" value="ZF_HD_prot_N"/>
    <property type="match status" value="1"/>
</dbReference>
<dbReference type="GO" id="GO:0003700">
    <property type="term" value="F:DNA-binding transcription factor activity"/>
    <property type="evidence" value="ECO:0000318"/>
    <property type="project" value="GO_Central"/>
</dbReference>
<organism evidence="12 13">
    <name type="scientific">Spinacia oleracea</name>
    <name type="common">Spinach</name>
    <dbReference type="NCBI Taxonomy" id="3562"/>
    <lineage>
        <taxon>Eukaryota</taxon>
        <taxon>Viridiplantae</taxon>
        <taxon>Streptophyta</taxon>
        <taxon>Embryophyta</taxon>
        <taxon>Tracheophyta</taxon>
        <taxon>Spermatophyta</taxon>
        <taxon>Magnoliopsida</taxon>
        <taxon>eudicotyledons</taxon>
        <taxon>Gunneridae</taxon>
        <taxon>Pentapetalae</taxon>
        <taxon>Caryophyllales</taxon>
        <taxon>Chenopodiaceae</taxon>
        <taxon>Chenopodioideae</taxon>
        <taxon>Anserineae</taxon>
        <taxon>Spinacia</taxon>
    </lineage>
</organism>
<evidence type="ECO:0000256" key="8">
    <source>
        <dbReference type="ARBA" id="ARBA00023163"/>
    </source>
</evidence>
<dbReference type="GO" id="GO:0008270">
    <property type="term" value="F:zinc ion binding"/>
    <property type="evidence" value="ECO:0007669"/>
    <property type="project" value="UniProtKB-KW"/>
</dbReference>
<dbReference type="PROSITE" id="PS51523">
    <property type="entry name" value="ZF_HD_DIMER"/>
    <property type="match status" value="1"/>
</dbReference>
<dbReference type="GO" id="GO:0005634">
    <property type="term" value="C:nucleus"/>
    <property type="evidence" value="ECO:0000318"/>
    <property type="project" value="GO_Central"/>
</dbReference>
<feature type="region of interest" description="Disordered" evidence="10">
    <location>
        <begin position="301"/>
        <end position="336"/>
    </location>
</feature>
<accession>A0A9R0JQ39</accession>
<dbReference type="InterPro" id="IPR006456">
    <property type="entry name" value="ZF_HD_homeobox_Cys/His_dimer"/>
</dbReference>
<evidence type="ECO:0000259" key="11">
    <source>
        <dbReference type="PROSITE" id="PS51523"/>
    </source>
</evidence>
<evidence type="ECO:0000256" key="9">
    <source>
        <dbReference type="ARBA" id="ARBA00023242"/>
    </source>
</evidence>
<keyword evidence="2" id="KW-0479">Metal-binding</keyword>
<dbReference type="Pfam" id="PF04770">
    <property type="entry name" value="ZF-HD_dimer"/>
    <property type="match status" value="1"/>
</dbReference>
<feature type="compositionally biased region" description="Polar residues" evidence="10">
    <location>
        <begin position="9"/>
        <end position="20"/>
    </location>
</feature>
<dbReference type="InterPro" id="IPR006455">
    <property type="entry name" value="Homeodomain_ZF_HD"/>
</dbReference>
<evidence type="ECO:0000256" key="2">
    <source>
        <dbReference type="ARBA" id="ARBA00022723"/>
    </source>
</evidence>
<keyword evidence="5" id="KW-0805">Transcription regulation</keyword>
<dbReference type="PANTHER" id="PTHR31948:SF72">
    <property type="entry name" value="ZINC-FINGER HOMEODOMAIN PROTEIN 10"/>
    <property type="match status" value="1"/>
</dbReference>
<dbReference type="GO" id="GO:0000976">
    <property type="term" value="F:transcription cis-regulatory region binding"/>
    <property type="evidence" value="ECO:0000318"/>
    <property type="project" value="GO_Central"/>
</dbReference>
<feature type="region of interest" description="Disordered" evidence="10">
    <location>
        <begin position="1"/>
        <end position="39"/>
    </location>
</feature>
<dbReference type="GO" id="GO:0006355">
    <property type="term" value="P:regulation of DNA-templated transcription"/>
    <property type="evidence" value="ECO:0000318"/>
    <property type="project" value="GO_Central"/>
</dbReference>
<comment type="subcellular location">
    <subcellularLocation>
        <location evidence="1">Nucleus</location>
    </subcellularLocation>
</comment>
<feature type="compositionally biased region" description="Low complexity" evidence="10">
    <location>
        <begin position="127"/>
        <end position="153"/>
    </location>
</feature>
<dbReference type="Proteomes" id="UP000813463">
    <property type="component" value="Chromosome 1"/>
</dbReference>
<dbReference type="PANTHER" id="PTHR31948">
    <property type="entry name" value="ZINC-FINGER HOMEODOMAIN PROTEIN 2"/>
    <property type="match status" value="1"/>
</dbReference>
<evidence type="ECO:0000256" key="5">
    <source>
        <dbReference type="ARBA" id="ARBA00023015"/>
    </source>
</evidence>
<dbReference type="NCBIfam" id="TIGR01565">
    <property type="entry name" value="homeo_ZF_HD"/>
    <property type="match status" value="1"/>
</dbReference>
<sequence length="365" mass="38403">MAMDFISGPTATSAATNTAFPRTPDSDTDTPPHLPPAKRIHLHHHHHNNNSSSNNSQLEQHVSYKECMKNHAASIGGHALDGCCEFMPGPTANLLDPTSLTCAACGCHRNFHRRDPDDPAPLHHLIPPSAARRAHSPPSASQLLLSLSGHAQSPSGPSDHEMMQTPTTVGSGGGGIVMGYYTSNNGVGSGGQNGSFQSKKRFRTKFSQDQKEKMYEFSEKIGWRLKKGEEKLVQDFCKEVGVDRCVFKVWMHNNKHSASPSAIAIATASATVIPTATATATGSATVSGAALALASSQRNDNTGISTATTSITTSSNGKHGNTNNSSNNNNNNTNNSNVGMNCGGVLGSALEFNFANGGGQEAKAQ</sequence>
<keyword evidence="8" id="KW-0804">Transcription</keyword>
<dbReference type="Gene3D" id="1.10.10.60">
    <property type="entry name" value="Homeodomain-like"/>
    <property type="match status" value="1"/>
</dbReference>
<evidence type="ECO:0000256" key="1">
    <source>
        <dbReference type="ARBA" id="ARBA00004123"/>
    </source>
</evidence>
<dbReference type="RefSeq" id="XP_021842966.2">
    <property type="nucleotide sequence ID" value="XM_021987274.2"/>
</dbReference>
<evidence type="ECO:0000313" key="12">
    <source>
        <dbReference type="Proteomes" id="UP000813463"/>
    </source>
</evidence>
<keyword evidence="6" id="KW-0238">DNA-binding</keyword>
<evidence type="ECO:0000256" key="6">
    <source>
        <dbReference type="ARBA" id="ARBA00023125"/>
    </source>
</evidence>
<dbReference type="KEGG" id="soe:110782983"/>
<dbReference type="AlphaFoldDB" id="A0A9R0JQ39"/>
<keyword evidence="3" id="KW-0863">Zinc-finger</keyword>
<feature type="region of interest" description="Disordered" evidence="10">
    <location>
        <begin position="114"/>
        <end position="169"/>
    </location>
</feature>
<evidence type="ECO:0000256" key="7">
    <source>
        <dbReference type="ARBA" id="ARBA00023155"/>
    </source>
</evidence>
<dbReference type="InterPro" id="IPR009057">
    <property type="entry name" value="Homeodomain-like_sf"/>
</dbReference>
<dbReference type="SUPFAM" id="SSF46689">
    <property type="entry name" value="Homeodomain-like"/>
    <property type="match status" value="1"/>
</dbReference>
<proteinExistence type="predicted"/>
<dbReference type="GO" id="GO:0050793">
    <property type="term" value="P:regulation of developmental process"/>
    <property type="evidence" value="ECO:0007669"/>
    <property type="project" value="TreeGrafter"/>
</dbReference>
<gene>
    <name evidence="13" type="primary">LOC110782983</name>
</gene>
<reference evidence="13" key="2">
    <citation type="submission" date="2025-08" db="UniProtKB">
        <authorList>
            <consortium name="RefSeq"/>
        </authorList>
    </citation>
    <scope>IDENTIFICATION</scope>
    <source>
        <tissue evidence="13">Leaf</tissue>
    </source>
</reference>
<reference evidence="12" key="1">
    <citation type="journal article" date="2021" name="Nat. Commun.">
        <title>Genomic analyses provide insights into spinach domestication and the genetic basis of agronomic traits.</title>
        <authorList>
            <person name="Cai X."/>
            <person name="Sun X."/>
            <person name="Xu C."/>
            <person name="Sun H."/>
            <person name="Wang X."/>
            <person name="Ge C."/>
            <person name="Zhang Z."/>
            <person name="Wang Q."/>
            <person name="Fei Z."/>
            <person name="Jiao C."/>
            <person name="Wang Q."/>
        </authorList>
    </citation>
    <scope>NUCLEOTIDE SEQUENCE [LARGE SCALE GENOMIC DNA]</scope>
    <source>
        <strain evidence="12">cv. Varoflay</strain>
    </source>
</reference>
<keyword evidence="7" id="KW-0371">Homeobox</keyword>
<keyword evidence="9" id="KW-0539">Nucleus</keyword>
<evidence type="ECO:0000256" key="10">
    <source>
        <dbReference type="SAM" id="MobiDB-lite"/>
    </source>
</evidence>
<name>A0A9R0JQ39_SPIOL</name>
<keyword evidence="4" id="KW-0862">Zinc</keyword>
<evidence type="ECO:0000256" key="3">
    <source>
        <dbReference type="ARBA" id="ARBA00022771"/>
    </source>
</evidence>
<keyword evidence="12" id="KW-1185">Reference proteome</keyword>
<evidence type="ECO:0000313" key="13">
    <source>
        <dbReference type="RefSeq" id="XP_021842966.2"/>
    </source>
</evidence>